<dbReference type="InterPro" id="IPR030959">
    <property type="entry name" value="GWxTD_dom"/>
</dbReference>
<accession>A0A7V5Y009</accession>
<comment type="caution">
    <text evidence="1">The sequence shown here is derived from an EMBL/GenBank/DDBJ whole genome shotgun (WGS) entry which is preliminary data.</text>
</comment>
<dbReference type="AlphaFoldDB" id="A0A7V5Y009"/>
<organism evidence="1">
    <name type="scientific">candidate division WOR-3 bacterium</name>
    <dbReference type="NCBI Taxonomy" id="2052148"/>
    <lineage>
        <taxon>Bacteria</taxon>
        <taxon>Bacteria division WOR-3</taxon>
    </lineage>
</organism>
<sequence>MIFSFLFFLLHQNDFLPNIDYRYFYHQDTLYLNLEYKISYSDLIFIYDQEKGYKNYLLFQLYINDNLFEKVDTTILSDYEETVSSKNKTGFLNIAVFSKSLKNDFKIFIKDLNSEREFEKKFTLDLRKPNIFIKVNHREDAYLTVGDSLIFQIFPYQLKEPIFYQIINPEERVIESDSVTNNLKIYLTDINRFSQSGNYRIEFFKERFKKPFSFYFTIPFYLSDKEYFKKIAYLIYVATPKEMEELKKAKREERLTKWQEFWEKKDISEEEYFRKVDYCEKNFSRGDKGVFSDRAKIYFQYGEPDYIENFPYEVDRKPYIKWYYYQYNKVFTFVDFKGFGEYILVSEK</sequence>
<reference evidence="1" key="1">
    <citation type="journal article" date="2020" name="mSystems">
        <title>Genome- and Community-Level Interaction Insights into Carbon Utilization and Element Cycling Functions of Hydrothermarchaeota in Hydrothermal Sediment.</title>
        <authorList>
            <person name="Zhou Z."/>
            <person name="Liu Y."/>
            <person name="Xu W."/>
            <person name="Pan J."/>
            <person name="Luo Z.H."/>
            <person name="Li M."/>
        </authorList>
    </citation>
    <scope>NUCLEOTIDE SEQUENCE [LARGE SCALE GENOMIC DNA]</scope>
    <source>
        <strain evidence="1">SpSt-791</strain>
    </source>
</reference>
<proteinExistence type="predicted"/>
<protein>
    <submittedName>
        <fullName evidence="1">GWxTD domain-containing protein</fullName>
    </submittedName>
</protein>
<name>A0A7V5Y009_UNCW3</name>
<evidence type="ECO:0000313" key="1">
    <source>
        <dbReference type="EMBL" id="HHR48676.1"/>
    </source>
</evidence>
<gene>
    <name evidence="1" type="ORF">ENV79_03425</name>
</gene>
<dbReference type="EMBL" id="DTHS01000022">
    <property type="protein sequence ID" value="HHR48676.1"/>
    <property type="molecule type" value="Genomic_DNA"/>
</dbReference>
<dbReference type="NCBIfam" id="TIGR04514">
    <property type="entry name" value="GWxTD_dom"/>
    <property type="match status" value="1"/>
</dbReference>